<evidence type="ECO:0000256" key="5">
    <source>
        <dbReference type="ARBA" id="ARBA00022842"/>
    </source>
</evidence>
<name>A0A327L0C2_9BRAD</name>
<dbReference type="GO" id="GO:0016874">
    <property type="term" value="F:ligase activity"/>
    <property type="evidence" value="ECO:0007669"/>
    <property type="project" value="UniProtKB-KW"/>
</dbReference>
<keyword evidence="5" id="KW-0460">Magnesium</keyword>
<dbReference type="Proteomes" id="UP000249130">
    <property type="component" value="Unassembled WGS sequence"/>
</dbReference>
<dbReference type="RefSeq" id="WP_111421225.1">
    <property type="nucleotide sequence ID" value="NZ_NPEX01000204.1"/>
</dbReference>
<dbReference type="Pfam" id="PF03738">
    <property type="entry name" value="GSP_synth"/>
    <property type="match status" value="1"/>
</dbReference>
<evidence type="ECO:0000256" key="1">
    <source>
        <dbReference type="ARBA" id="ARBA00022598"/>
    </source>
</evidence>
<dbReference type="EMBL" id="NPEX01000204">
    <property type="protein sequence ID" value="RAI41078.1"/>
    <property type="molecule type" value="Genomic_DNA"/>
</dbReference>
<keyword evidence="4" id="KW-0067">ATP-binding</keyword>
<dbReference type="SUPFAM" id="SSF52440">
    <property type="entry name" value="PreATP-grasp domain"/>
    <property type="match status" value="1"/>
</dbReference>
<accession>A0A327L0C2</accession>
<protein>
    <recommendedName>
        <fullName evidence="6">Glutathionylspermidine synthase pre-ATP-grasp-like domain-containing protein</fullName>
    </recommendedName>
</protein>
<keyword evidence="2" id="KW-0479">Metal-binding</keyword>
<reference evidence="7 8" key="1">
    <citation type="submission" date="2017-07" db="EMBL/GenBank/DDBJ databases">
        <title>Draft Genome Sequences of Select Purple Nonsulfur Bacteria.</title>
        <authorList>
            <person name="Lasarre B."/>
            <person name="Mckinlay J.B."/>
        </authorList>
    </citation>
    <scope>NUCLEOTIDE SEQUENCE [LARGE SCALE GENOMIC DNA]</scope>
    <source>
        <strain evidence="7 8">DSM 5909</strain>
    </source>
</reference>
<feature type="domain" description="Glutathionylspermidine synthase pre-ATP-grasp-like" evidence="6">
    <location>
        <begin position="12"/>
        <end position="389"/>
    </location>
</feature>
<dbReference type="OrthoDB" id="9765517at2"/>
<evidence type="ECO:0000313" key="8">
    <source>
        <dbReference type="Proteomes" id="UP000249130"/>
    </source>
</evidence>
<keyword evidence="8" id="KW-1185">Reference proteome</keyword>
<evidence type="ECO:0000259" key="6">
    <source>
        <dbReference type="Pfam" id="PF03738"/>
    </source>
</evidence>
<evidence type="ECO:0000256" key="4">
    <source>
        <dbReference type="ARBA" id="ARBA00022840"/>
    </source>
</evidence>
<dbReference type="SUPFAM" id="SSF56059">
    <property type="entry name" value="Glutathione synthetase ATP-binding domain-like"/>
    <property type="match status" value="1"/>
</dbReference>
<sequence>MQRIVCPERDDWRDAAEKAGFAFHTVAGEPYWDERAYYGFSLEQIERDIEAPTLEIDRMCRELVARAVDDDRILRLLKIPEACWTFIAASWKRGDPSLYGRLDFSYHGTGPAKLLEYNADTPTALYETGVFQWLWLEDAIARQIVPAGSDQFNAVHETLIAGWATVARAHGKERGVVHLAGALDIPEDQGTLAYLEDTARQAGLATTMIAMDRIGRAPNGAFVDEADRPIGLAFKLYPWEWMFREQFGRYLPGASTRWIEPPWKAVLSSKGILPLLWSMFPRHPNLLPAYFEDDPEAGKLGESYARKPLYSREGANVALVVGGEVLDSDTGPYGAEGFIRQAVAALPRFDGGYPVLGSWIVDGHACGLSIREDASPITKNTSRFLPHVILP</sequence>
<dbReference type="InterPro" id="IPR016185">
    <property type="entry name" value="PreATP-grasp_dom_sf"/>
</dbReference>
<proteinExistence type="predicted"/>
<dbReference type="Gene3D" id="3.30.1490.330">
    <property type="match status" value="1"/>
</dbReference>
<keyword evidence="1" id="KW-0436">Ligase</keyword>
<evidence type="ECO:0000313" key="7">
    <source>
        <dbReference type="EMBL" id="RAI41078.1"/>
    </source>
</evidence>
<dbReference type="GO" id="GO:0046872">
    <property type="term" value="F:metal ion binding"/>
    <property type="evidence" value="ECO:0007669"/>
    <property type="project" value="UniProtKB-KW"/>
</dbReference>
<dbReference type="InterPro" id="IPR005494">
    <property type="entry name" value="GSPS_pre-ATP-grasp-like_dom"/>
</dbReference>
<dbReference type="GO" id="GO:0005524">
    <property type="term" value="F:ATP binding"/>
    <property type="evidence" value="ECO:0007669"/>
    <property type="project" value="UniProtKB-KW"/>
</dbReference>
<dbReference type="AlphaFoldDB" id="A0A327L0C2"/>
<evidence type="ECO:0000256" key="2">
    <source>
        <dbReference type="ARBA" id="ARBA00022723"/>
    </source>
</evidence>
<organism evidence="7 8">
    <name type="scientific">Rhodoplanes roseus</name>
    <dbReference type="NCBI Taxonomy" id="29409"/>
    <lineage>
        <taxon>Bacteria</taxon>
        <taxon>Pseudomonadati</taxon>
        <taxon>Pseudomonadota</taxon>
        <taxon>Alphaproteobacteria</taxon>
        <taxon>Hyphomicrobiales</taxon>
        <taxon>Nitrobacteraceae</taxon>
        <taxon>Rhodoplanes</taxon>
    </lineage>
</organism>
<gene>
    <name evidence="7" type="ORF">CH341_22420</name>
</gene>
<keyword evidence="3" id="KW-0547">Nucleotide-binding</keyword>
<comment type="caution">
    <text evidence="7">The sequence shown here is derived from an EMBL/GenBank/DDBJ whole genome shotgun (WGS) entry which is preliminary data.</text>
</comment>
<evidence type="ECO:0000256" key="3">
    <source>
        <dbReference type="ARBA" id="ARBA00022741"/>
    </source>
</evidence>